<comment type="cofactor">
    <cofactor evidence="1">
        <name>Co(2+)</name>
        <dbReference type="ChEBI" id="CHEBI:48828"/>
    </cofactor>
</comment>
<evidence type="ECO:0000256" key="2">
    <source>
        <dbReference type="ARBA" id="ARBA00001946"/>
    </source>
</evidence>
<dbReference type="GO" id="GO:0008237">
    <property type="term" value="F:metallopeptidase activity"/>
    <property type="evidence" value="ECO:0007669"/>
    <property type="project" value="UniProtKB-KW"/>
</dbReference>
<gene>
    <name evidence="10" type="ORF">IAA66_02040</name>
</gene>
<dbReference type="InterPro" id="IPR000787">
    <property type="entry name" value="Peptidase_M29"/>
</dbReference>
<keyword evidence="8" id="KW-0378">Hydrolase</keyword>
<evidence type="ECO:0000256" key="6">
    <source>
        <dbReference type="ARBA" id="ARBA00022670"/>
    </source>
</evidence>
<dbReference type="PANTHER" id="PTHR34448">
    <property type="entry name" value="AMINOPEPTIDASE"/>
    <property type="match status" value="1"/>
</dbReference>
<dbReference type="Gene3D" id="3.40.1830.10">
    <property type="entry name" value="Thermophilic metalloprotease (M29)"/>
    <property type="match status" value="1"/>
</dbReference>
<evidence type="ECO:0000256" key="7">
    <source>
        <dbReference type="ARBA" id="ARBA00022723"/>
    </source>
</evidence>
<comment type="similarity">
    <text evidence="4">Belongs to the peptidase M29 family.</text>
</comment>
<keyword evidence="6" id="KW-0645">Protease</keyword>
<dbReference type="GO" id="GO:0004177">
    <property type="term" value="F:aminopeptidase activity"/>
    <property type="evidence" value="ECO:0007669"/>
    <property type="project" value="UniProtKB-KW"/>
</dbReference>
<dbReference type="PRINTS" id="PR00919">
    <property type="entry name" value="THERMOPTASE"/>
</dbReference>
<dbReference type="Proteomes" id="UP000886819">
    <property type="component" value="Unassembled WGS sequence"/>
</dbReference>
<dbReference type="GO" id="GO:0046872">
    <property type="term" value="F:metal ion binding"/>
    <property type="evidence" value="ECO:0007669"/>
    <property type="project" value="UniProtKB-KW"/>
</dbReference>
<dbReference type="PANTHER" id="PTHR34448:SF1">
    <property type="entry name" value="BLL6088 PROTEIN"/>
    <property type="match status" value="1"/>
</dbReference>
<dbReference type="InterPro" id="IPR035097">
    <property type="entry name" value="M29_N-terminal"/>
</dbReference>
<name>A0A9D0YX04_9FIRM</name>
<keyword evidence="7" id="KW-0479">Metal-binding</keyword>
<evidence type="ECO:0000256" key="5">
    <source>
        <dbReference type="ARBA" id="ARBA00022438"/>
    </source>
</evidence>
<dbReference type="SUPFAM" id="SSF144052">
    <property type="entry name" value="Thermophilic metalloprotease-like"/>
    <property type="match status" value="1"/>
</dbReference>
<organism evidence="10 11">
    <name type="scientific">Candidatus Avichristensenella intestinipullorum</name>
    <dbReference type="NCBI Taxonomy" id="2840693"/>
    <lineage>
        <taxon>Bacteria</taxon>
        <taxon>Bacillati</taxon>
        <taxon>Bacillota</taxon>
        <taxon>Clostridia</taxon>
        <taxon>Candidatus Avichristensenella</taxon>
    </lineage>
</organism>
<dbReference type="EMBL" id="DVFI01000027">
    <property type="protein sequence ID" value="HIQ62353.1"/>
    <property type="molecule type" value="Genomic_DNA"/>
</dbReference>
<evidence type="ECO:0000313" key="10">
    <source>
        <dbReference type="EMBL" id="HIQ62353.1"/>
    </source>
</evidence>
<dbReference type="GO" id="GO:0006508">
    <property type="term" value="P:proteolysis"/>
    <property type="evidence" value="ECO:0007669"/>
    <property type="project" value="UniProtKB-KW"/>
</dbReference>
<evidence type="ECO:0000256" key="9">
    <source>
        <dbReference type="ARBA" id="ARBA00023049"/>
    </source>
</evidence>
<accession>A0A9D0YX04</accession>
<keyword evidence="9" id="KW-0482">Metalloprotease</keyword>
<dbReference type="InterPro" id="IPR052170">
    <property type="entry name" value="M29_Exopeptidase"/>
</dbReference>
<evidence type="ECO:0000256" key="4">
    <source>
        <dbReference type="ARBA" id="ARBA00008236"/>
    </source>
</evidence>
<keyword evidence="5 10" id="KW-0031">Aminopeptidase</keyword>
<evidence type="ECO:0000313" key="11">
    <source>
        <dbReference type="Proteomes" id="UP000886819"/>
    </source>
</evidence>
<evidence type="ECO:0000256" key="1">
    <source>
        <dbReference type="ARBA" id="ARBA00001941"/>
    </source>
</evidence>
<sequence>MKDPRMVTLARQLVRYCVDTRPGDRILIENTGLQREFVAELVRQVYEAGGEPYVQIHDPLVQRALVTGAGQAQLDRLAGYDAARMRDMQGYIGVRSPENNYEMGDVPDGQMRLYTSRYQKPVHSDVRVPHTRWVVLRYPTPSMAQQAHMSTEAFEAHYFNVCNLDYAKMSRAMDALVALLEKTDRVHIVGPGTDLSFSIRGLPAVKCDGRLNIPDGEVFTAPVRESVNGTLHINAPSLYNGTTFSDIRMTFCDGKIVEATSNDPVRQNAILDTDEGARYIGEFAIGVNPYIHSAIMDTLFDEKIAGSFHFTPGNCYDECNNGNRSAIHWDLVCIQTPEYGGGEMYFDGVLVRKDGRFVCEDLLGLNPENLR</sequence>
<comment type="cofactor">
    <cofactor evidence="3">
        <name>Zn(2+)</name>
        <dbReference type="ChEBI" id="CHEBI:29105"/>
    </cofactor>
</comment>
<reference evidence="10" key="1">
    <citation type="submission" date="2020-10" db="EMBL/GenBank/DDBJ databases">
        <authorList>
            <person name="Gilroy R."/>
        </authorList>
    </citation>
    <scope>NUCLEOTIDE SEQUENCE</scope>
    <source>
        <strain evidence="10">ChiHile30-977</strain>
    </source>
</reference>
<comment type="cofactor">
    <cofactor evidence="2">
        <name>Mg(2+)</name>
        <dbReference type="ChEBI" id="CHEBI:18420"/>
    </cofactor>
</comment>
<dbReference type="AlphaFoldDB" id="A0A9D0YX04"/>
<protein>
    <submittedName>
        <fullName evidence="10">Aminopeptidase</fullName>
    </submittedName>
</protein>
<evidence type="ECO:0000256" key="3">
    <source>
        <dbReference type="ARBA" id="ARBA00001947"/>
    </source>
</evidence>
<evidence type="ECO:0000256" key="8">
    <source>
        <dbReference type="ARBA" id="ARBA00022801"/>
    </source>
</evidence>
<reference evidence="10" key="2">
    <citation type="journal article" date="2021" name="PeerJ">
        <title>Extensive microbial diversity within the chicken gut microbiome revealed by metagenomics and culture.</title>
        <authorList>
            <person name="Gilroy R."/>
            <person name="Ravi A."/>
            <person name="Getino M."/>
            <person name="Pursley I."/>
            <person name="Horton D.L."/>
            <person name="Alikhan N.F."/>
            <person name="Baker D."/>
            <person name="Gharbi K."/>
            <person name="Hall N."/>
            <person name="Watson M."/>
            <person name="Adriaenssens E.M."/>
            <person name="Foster-Nyarko E."/>
            <person name="Jarju S."/>
            <person name="Secka A."/>
            <person name="Antonio M."/>
            <person name="Oren A."/>
            <person name="Chaudhuri R.R."/>
            <person name="La Ragione R."/>
            <person name="Hildebrand F."/>
            <person name="Pallen M.J."/>
        </authorList>
    </citation>
    <scope>NUCLEOTIDE SEQUENCE</scope>
    <source>
        <strain evidence="10">ChiHile30-977</strain>
    </source>
</reference>
<proteinExistence type="inferred from homology"/>
<comment type="caution">
    <text evidence="10">The sequence shown here is derived from an EMBL/GenBank/DDBJ whole genome shotgun (WGS) entry which is preliminary data.</text>
</comment>
<dbReference type="Pfam" id="PF02073">
    <property type="entry name" value="Peptidase_M29"/>
    <property type="match status" value="1"/>
</dbReference>